<dbReference type="GO" id="GO:0000987">
    <property type="term" value="F:cis-regulatory region sequence-specific DNA binding"/>
    <property type="evidence" value="ECO:0000318"/>
    <property type="project" value="GO_Central"/>
</dbReference>
<dbReference type="InParanoid" id="A0A059AEQ2"/>
<evidence type="ECO:0000313" key="10">
    <source>
        <dbReference type="EMBL" id="KCW52121.1"/>
    </source>
</evidence>
<dbReference type="EMBL" id="KK198762">
    <property type="protein sequence ID" value="KCW52121.1"/>
    <property type="molecule type" value="Genomic_DNA"/>
</dbReference>
<evidence type="ECO:0000256" key="3">
    <source>
        <dbReference type="ARBA" id="ARBA00023015"/>
    </source>
</evidence>
<dbReference type="SMR" id="A0A059AEQ2"/>
<dbReference type="Gene3D" id="1.10.10.60">
    <property type="entry name" value="Homeodomain-like"/>
    <property type="match status" value="1"/>
</dbReference>
<dbReference type="InterPro" id="IPR001005">
    <property type="entry name" value="SANT/Myb"/>
</dbReference>
<organism evidence="10">
    <name type="scientific">Eucalyptus grandis</name>
    <name type="common">Flooded gum</name>
    <dbReference type="NCBI Taxonomy" id="71139"/>
    <lineage>
        <taxon>Eukaryota</taxon>
        <taxon>Viridiplantae</taxon>
        <taxon>Streptophyta</taxon>
        <taxon>Embryophyta</taxon>
        <taxon>Tracheophyta</taxon>
        <taxon>Spermatophyta</taxon>
        <taxon>Magnoliopsida</taxon>
        <taxon>eudicotyledons</taxon>
        <taxon>Gunneridae</taxon>
        <taxon>Pentapetalae</taxon>
        <taxon>rosids</taxon>
        <taxon>malvids</taxon>
        <taxon>Myrtales</taxon>
        <taxon>Myrtaceae</taxon>
        <taxon>Myrtoideae</taxon>
        <taxon>Eucalypteae</taxon>
        <taxon>Eucalyptus</taxon>
    </lineage>
</organism>
<dbReference type="InterPro" id="IPR009057">
    <property type="entry name" value="Homeodomain-like_sf"/>
</dbReference>
<dbReference type="GO" id="GO:0006355">
    <property type="term" value="P:regulation of DNA-templated transcription"/>
    <property type="evidence" value="ECO:0000318"/>
    <property type="project" value="GO_Central"/>
</dbReference>
<dbReference type="eggNOG" id="KOG0048">
    <property type="taxonomic scope" value="Eukaryota"/>
</dbReference>
<keyword evidence="7" id="KW-0539">Nucleus</keyword>
<dbReference type="CDD" id="cd00167">
    <property type="entry name" value="SANT"/>
    <property type="match status" value="1"/>
</dbReference>
<evidence type="ECO:0000256" key="4">
    <source>
        <dbReference type="ARBA" id="ARBA00023125"/>
    </source>
</evidence>
<dbReference type="FunFam" id="1.10.10.60:FF:000218">
    <property type="entry name" value="Myb transcription factor"/>
    <property type="match status" value="1"/>
</dbReference>
<sequence length="101" mass="11937">MQKGSSFGLRKGSWTEEEDVLLRSSVQRYGEGEWHRVPQRAGLNRCRKSCRLRWLNYLKPNIKRGKFQDDEVDMIIRLHKLLGNGRVHAKKRSHVKCICLF</sequence>
<evidence type="ECO:0000256" key="2">
    <source>
        <dbReference type="ARBA" id="ARBA00022737"/>
    </source>
</evidence>
<dbReference type="Pfam" id="PF00249">
    <property type="entry name" value="Myb_DNA-binding"/>
    <property type="match status" value="1"/>
</dbReference>
<evidence type="ECO:0000256" key="5">
    <source>
        <dbReference type="ARBA" id="ARBA00023159"/>
    </source>
</evidence>
<feature type="domain" description="Myb-like" evidence="8">
    <location>
        <begin position="6"/>
        <end position="58"/>
    </location>
</feature>
<dbReference type="GO" id="GO:0005634">
    <property type="term" value="C:nucleus"/>
    <property type="evidence" value="ECO:0000318"/>
    <property type="project" value="GO_Central"/>
</dbReference>
<dbReference type="SUPFAM" id="SSF46689">
    <property type="entry name" value="Homeodomain-like"/>
    <property type="match status" value="1"/>
</dbReference>
<dbReference type="PROSITE" id="PS50090">
    <property type="entry name" value="MYB_LIKE"/>
    <property type="match status" value="1"/>
</dbReference>
<dbReference type="OMA" id="SHVKCIC"/>
<evidence type="ECO:0000259" key="9">
    <source>
        <dbReference type="PROSITE" id="PS51294"/>
    </source>
</evidence>
<name>A0A059AEQ2_EUCGR</name>
<comment type="subcellular location">
    <subcellularLocation>
        <location evidence="1">Nucleus</location>
    </subcellularLocation>
</comment>
<dbReference type="InterPro" id="IPR017930">
    <property type="entry name" value="Myb_dom"/>
</dbReference>
<keyword evidence="3" id="KW-0805">Transcription regulation</keyword>
<dbReference type="SMART" id="SM00717">
    <property type="entry name" value="SANT"/>
    <property type="match status" value="1"/>
</dbReference>
<evidence type="ECO:0000256" key="1">
    <source>
        <dbReference type="ARBA" id="ARBA00004123"/>
    </source>
</evidence>
<reference evidence="10" key="1">
    <citation type="submission" date="2013-07" db="EMBL/GenBank/DDBJ databases">
        <title>The genome of Eucalyptus grandis.</title>
        <authorList>
            <person name="Schmutz J."/>
            <person name="Hayes R."/>
            <person name="Myburg A."/>
            <person name="Tuskan G."/>
            <person name="Grattapaglia D."/>
            <person name="Rokhsar D.S."/>
        </authorList>
    </citation>
    <scope>NUCLEOTIDE SEQUENCE</scope>
    <source>
        <tissue evidence="10">Leaf extractions</tissue>
    </source>
</reference>
<dbReference type="AlphaFoldDB" id="A0A059AEQ2"/>
<evidence type="ECO:0000256" key="7">
    <source>
        <dbReference type="ARBA" id="ARBA00023242"/>
    </source>
</evidence>
<keyword evidence="6" id="KW-0804">Transcription</keyword>
<evidence type="ECO:0000259" key="8">
    <source>
        <dbReference type="PROSITE" id="PS50090"/>
    </source>
</evidence>
<dbReference type="Gramene" id="KCW52121">
    <property type="protein sequence ID" value="KCW52121"/>
    <property type="gene ID" value="EUGRSUZ_J01558"/>
</dbReference>
<evidence type="ECO:0000256" key="6">
    <source>
        <dbReference type="ARBA" id="ARBA00023163"/>
    </source>
</evidence>
<dbReference type="InterPro" id="IPR015495">
    <property type="entry name" value="Myb_TF_plants"/>
</dbReference>
<gene>
    <name evidence="10" type="ORF">EUGRSUZ_J01558</name>
</gene>
<accession>A0A059AEQ2</accession>
<dbReference type="PANTHER" id="PTHR47999">
    <property type="entry name" value="TRANSCRIPTION FACTOR MYB8-RELATED-RELATED"/>
    <property type="match status" value="1"/>
</dbReference>
<feature type="domain" description="HTH myb-type" evidence="9">
    <location>
        <begin position="6"/>
        <end position="62"/>
    </location>
</feature>
<protein>
    <submittedName>
        <fullName evidence="10">Uncharacterized protein</fullName>
    </submittedName>
</protein>
<keyword evidence="4" id="KW-0238">DNA-binding</keyword>
<dbReference type="PROSITE" id="PS51294">
    <property type="entry name" value="HTH_MYB"/>
    <property type="match status" value="1"/>
</dbReference>
<dbReference type="PANTHER" id="PTHR47999:SF121">
    <property type="entry name" value="MYB TRANSCRIPTION FACTOR"/>
    <property type="match status" value="1"/>
</dbReference>
<proteinExistence type="predicted"/>
<keyword evidence="2" id="KW-0677">Repeat</keyword>
<keyword evidence="5" id="KW-0010">Activator</keyword>